<keyword evidence="8" id="KW-1185">Reference proteome</keyword>
<protein>
    <recommendedName>
        <fullName evidence="9">Transmembrane protein 129</fullName>
    </recommendedName>
</protein>
<keyword evidence="5 6" id="KW-0472">Membrane</keyword>
<evidence type="ECO:0000256" key="3">
    <source>
        <dbReference type="ARBA" id="ARBA00022692"/>
    </source>
</evidence>
<evidence type="ECO:0008006" key="9">
    <source>
        <dbReference type="Google" id="ProtNLM"/>
    </source>
</evidence>
<evidence type="ECO:0000256" key="2">
    <source>
        <dbReference type="ARBA" id="ARBA00007332"/>
    </source>
</evidence>
<dbReference type="GO" id="GO:0061630">
    <property type="term" value="F:ubiquitin protein ligase activity"/>
    <property type="evidence" value="ECO:0000318"/>
    <property type="project" value="GO_Central"/>
</dbReference>
<dbReference type="FunCoup" id="A7RGW0">
    <property type="interactions" value="433"/>
</dbReference>
<dbReference type="STRING" id="45351.A7RGW0"/>
<dbReference type="EMBL" id="DS469510">
    <property type="protein sequence ID" value="EDO49123.1"/>
    <property type="molecule type" value="Genomic_DNA"/>
</dbReference>
<dbReference type="Pfam" id="PF10272">
    <property type="entry name" value="Tmpp129"/>
    <property type="match status" value="1"/>
</dbReference>
<accession>A7RGW0</accession>
<evidence type="ECO:0000256" key="1">
    <source>
        <dbReference type="ARBA" id="ARBA00004141"/>
    </source>
</evidence>
<feature type="transmembrane region" description="Helical" evidence="6">
    <location>
        <begin position="62"/>
        <end position="81"/>
    </location>
</feature>
<dbReference type="GO" id="GO:0005783">
    <property type="term" value="C:endoplasmic reticulum"/>
    <property type="evidence" value="ECO:0000318"/>
    <property type="project" value="GO_Central"/>
</dbReference>
<dbReference type="HOGENOM" id="CLU_048119_1_0_1"/>
<keyword evidence="3 6" id="KW-0812">Transmembrane</keyword>
<evidence type="ECO:0000313" key="7">
    <source>
        <dbReference type="EMBL" id="EDO49123.1"/>
    </source>
</evidence>
<evidence type="ECO:0000256" key="5">
    <source>
        <dbReference type="ARBA" id="ARBA00023136"/>
    </source>
</evidence>
<dbReference type="GO" id="GO:0016020">
    <property type="term" value="C:membrane"/>
    <property type="evidence" value="ECO:0007669"/>
    <property type="project" value="UniProtKB-SubCell"/>
</dbReference>
<dbReference type="OMA" id="KFATGPP"/>
<name>A7RGW0_NEMVE</name>
<evidence type="ECO:0000313" key="8">
    <source>
        <dbReference type="Proteomes" id="UP000001593"/>
    </source>
</evidence>
<feature type="transmembrane region" description="Helical" evidence="6">
    <location>
        <begin position="6"/>
        <end position="23"/>
    </location>
</feature>
<feature type="transmembrane region" description="Helical" evidence="6">
    <location>
        <begin position="93"/>
        <end position="116"/>
    </location>
</feature>
<organism evidence="7 8">
    <name type="scientific">Nematostella vectensis</name>
    <name type="common">Starlet sea anemone</name>
    <dbReference type="NCBI Taxonomy" id="45351"/>
    <lineage>
        <taxon>Eukaryota</taxon>
        <taxon>Metazoa</taxon>
        <taxon>Cnidaria</taxon>
        <taxon>Anthozoa</taxon>
        <taxon>Hexacorallia</taxon>
        <taxon>Actiniaria</taxon>
        <taxon>Edwardsiidae</taxon>
        <taxon>Nematostella</taxon>
    </lineage>
</organism>
<keyword evidence="4 6" id="KW-1133">Transmembrane helix</keyword>
<dbReference type="InterPro" id="IPR018801">
    <property type="entry name" value="TM129"/>
</dbReference>
<proteinExistence type="inferred from homology"/>
<comment type="similarity">
    <text evidence="2">Belongs to the TMEM129 family.</text>
</comment>
<dbReference type="eggNOG" id="KOG3899">
    <property type="taxonomic scope" value="Eukaryota"/>
</dbReference>
<dbReference type="Proteomes" id="UP000001593">
    <property type="component" value="Unassembled WGS sequence"/>
</dbReference>
<reference evidence="7 8" key="1">
    <citation type="journal article" date="2007" name="Science">
        <title>Sea anemone genome reveals ancestral eumetazoan gene repertoire and genomic organization.</title>
        <authorList>
            <person name="Putnam N.H."/>
            <person name="Srivastava M."/>
            <person name="Hellsten U."/>
            <person name="Dirks B."/>
            <person name="Chapman J."/>
            <person name="Salamov A."/>
            <person name="Terry A."/>
            <person name="Shapiro H."/>
            <person name="Lindquist E."/>
            <person name="Kapitonov V.V."/>
            <person name="Jurka J."/>
            <person name="Genikhovich G."/>
            <person name="Grigoriev I.V."/>
            <person name="Lucas S.M."/>
            <person name="Steele R.E."/>
            <person name="Finnerty J.R."/>
            <person name="Technau U."/>
            <person name="Martindale M.Q."/>
            <person name="Rokhsar D.S."/>
        </authorList>
    </citation>
    <scope>NUCLEOTIDE SEQUENCE [LARGE SCALE GENOMIC DNA]</scope>
    <source>
        <strain evidence="8">CH2 X CH6</strain>
    </source>
</reference>
<dbReference type="InParanoid" id="A7RGW0"/>
<gene>
    <name evidence="7" type="ORF">NEMVEDRAFT_v1g196963</name>
</gene>
<evidence type="ECO:0000256" key="4">
    <source>
        <dbReference type="ARBA" id="ARBA00022989"/>
    </source>
</evidence>
<comment type="subcellular location">
    <subcellularLocation>
        <location evidence="1">Membrane</location>
        <topology evidence="1">Multi-pass membrane protein</topology>
    </subcellularLocation>
</comment>
<dbReference type="PANTHER" id="PTHR31322">
    <property type="entry name" value="E3 UBIQUITIN-PROTEIN LIGASE TM129"/>
    <property type="match status" value="1"/>
</dbReference>
<dbReference type="PANTHER" id="PTHR31322:SF2">
    <property type="entry name" value="E3 UBIQUITIN-PROTEIN LIGASE TM129"/>
    <property type="match status" value="1"/>
</dbReference>
<dbReference type="PhylomeDB" id="A7RGW0"/>
<dbReference type="GO" id="GO:0016567">
    <property type="term" value="P:protein ubiquitination"/>
    <property type="evidence" value="ECO:0007669"/>
    <property type="project" value="InterPro"/>
</dbReference>
<dbReference type="AlphaFoldDB" id="A7RGW0"/>
<evidence type="ECO:0000256" key="6">
    <source>
        <dbReference type="SAM" id="Phobius"/>
    </source>
</evidence>
<sequence>MAALAFELYFTLAYGLVAMCFVAPPKEFVSAGLTIQNILSSYLGSEDMDFVGYHLRRTASTVLVHSCLPLGYYIGLGMISKKLNMFEPGRADIMINMCLLLCVGIAVYGVALVRYWSWDRWSHHPLCKVLASHGGPWRAVASSINIEFRRITKFTSIIGATKLFITDSWIVKCTAYKVHVAHKPDVHLSIIASEDHDISPENSVSLQFLNILVESINPTVEPFVIRLLSTDYGDLKDRLQAPIRNARNVIIHQSLSDRFLDAFRSLVEQNERFHLGDAEEPEPCIGCMQQQADIKLHKLCDDEGSSGDCVSCYCRPMWCLDCMGKWFASRQDQQRPETWLSSTCPCPTKITKVRSSVCWMCVKLTDN</sequence>